<sequence length="207" mass="21569">MPSAPTAITPAVLRRTVLVVAALNLAYFVVEAGVALTIGSVSLFADSVDFLEDTAVNLLIALALGWSLHARSLAGRAMAAIICVPALAAAWQAFAKVSDPQAPDVRALLVTAGGAILVNTLCTWVLARIRHHGGSMTAAAFLAARNDIVVNAAIIVMGLVTWWTGSGWPDIVLGLVIVVVNVTAAREVWELAEEERLAAKALAGEID</sequence>
<keyword evidence="4 5" id="KW-0472">Membrane</keyword>
<evidence type="ECO:0000313" key="8">
    <source>
        <dbReference type="Proteomes" id="UP001521931"/>
    </source>
</evidence>
<evidence type="ECO:0000256" key="2">
    <source>
        <dbReference type="ARBA" id="ARBA00022692"/>
    </source>
</evidence>
<feature type="transmembrane region" description="Helical" evidence="5">
    <location>
        <begin position="77"/>
        <end position="95"/>
    </location>
</feature>
<protein>
    <submittedName>
        <fullName evidence="7">Cation transporter</fullName>
    </submittedName>
</protein>
<feature type="transmembrane region" description="Helical" evidence="5">
    <location>
        <begin position="107"/>
        <end position="127"/>
    </location>
</feature>
<dbReference type="InterPro" id="IPR027469">
    <property type="entry name" value="Cation_efflux_TMD_sf"/>
</dbReference>
<gene>
    <name evidence="7" type="ORF">MHL29_15250</name>
</gene>
<evidence type="ECO:0000256" key="3">
    <source>
        <dbReference type="ARBA" id="ARBA00022989"/>
    </source>
</evidence>
<evidence type="ECO:0000259" key="6">
    <source>
        <dbReference type="Pfam" id="PF01545"/>
    </source>
</evidence>
<organism evidence="7 8">
    <name type="scientific">Arsenicicoccus bolidensis</name>
    <dbReference type="NCBI Taxonomy" id="229480"/>
    <lineage>
        <taxon>Bacteria</taxon>
        <taxon>Bacillati</taxon>
        <taxon>Actinomycetota</taxon>
        <taxon>Actinomycetes</taxon>
        <taxon>Micrococcales</taxon>
        <taxon>Intrasporangiaceae</taxon>
        <taxon>Arsenicicoccus</taxon>
    </lineage>
</organism>
<dbReference type="SUPFAM" id="SSF161111">
    <property type="entry name" value="Cation efflux protein transmembrane domain-like"/>
    <property type="match status" value="1"/>
</dbReference>
<keyword evidence="8" id="KW-1185">Reference proteome</keyword>
<dbReference type="RefSeq" id="WP_239265882.1">
    <property type="nucleotide sequence ID" value="NZ_JAKRCV010000065.1"/>
</dbReference>
<comment type="caution">
    <text evidence="7">The sequence shown here is derived from an EMBL/GenBank/DDBJ whole genome shotgun (WGS) entry which is preliminary data.</text>
</comment>
<dbReference type="Pfam" id="PF01545">
    <property type="entry name" value="Cation_efflux"/>
    <property type="match status" value="1"/>
</dbReference>
<evidence type="ECO:0000256" key="5">
    <source>
        <dbReference type="SAM" id="Phobius"/>
    </source>
</evidence>
<feature type="transmembrane region" description="Helical" evidence="5">
    <location>
        <begin position="12"/>
        <end position="30"/>
    </location>
</feature>
<dbReference type="InterPro" id="IPR058533">
    <property type="entry name" value="Cation_efflux_TM"/>
</dbReference>
<keyword evidence="3 5" id="KW-1133">Transmembrane helix</keyword>
<evidence type="ECO:0000256" key="4">
    <source>
        <dbReference type="ARBA" id="ARBA00023136"/>
    </source>
</evidence>
<keyword evidence="2 5" id="KW-0812">Transmembrane</keyword>
<dbReference type="EMBL" id="JAKRCV010000065">
    <property type="protein sequence ID" value="MCG7323238.1"/>
    <property type="molecule type" value="Genomic_DNA"/>
</dbReference>
<feature type="transmembrane region" description="Helical" evidence="5">
    <location>
        <begin position="148"/>
        <end position="165"/>
    </location>
</feature>
<evidence type="ECO:0000256" key="1">
    <source>
        <dbReference type="ARBA" id="ARBA00004141"/>
    </source>
</evidence>
<evidence type="ECO:0000313" key="7">
    <source>
        <dbReference type="EMBL" id="MCG7323238.1"/>
    </source>
</evidence>
<comment type="subcellular location">
    <subcellularLocation>
        <location evidence="1">Membrane</location>
        <topology evidence="1">Multi-pass membrane protein</topology>
    </subcellularLocation>
</comment>
<feature type="transmembrane region" description="Helical" evidence="5">
    <location>
        <begin position="50"/>
        <end position="70"/>
    </location>
</feature>
<feature type="domain" description="Cation efflux protein transmembrane" evidence="6">
    <location>
        <begin position="17"/>
        <end position="186"/>
    </location>
</feature>
<proteinExistence type="predicted"/>
<accession>A0ABS9Q5S4</accession>
<name>A0ABS9Q5S4_9MICO</name>
<dbReference type="Proteomes" id="UP001521931">
    <property type="component" value="Unassembled WGS sequence"/>
</dbReference>
<dbReference type="Gene3D" id="1.20.1510.10">
    <property type="entry name" value="Cation efflux protein transmembrane domain"/>
    <property type="match status" value="1"/>
</dbReference>
<reference evidence="7 8" key="1">
    <citation type="submission" date="2022-02" db="EMBL/GenBank/DDBJ databases">
        <title>Uncovering new skin microbiome diversity through culturing and metagenomics.</title>
        <authorList>
            <person name="Conlan S."/>
            <person name="Deming C."/>
            <person name="Nisc Comparative Sequencing Program N."/>
            <person name="Segre J.A."/>
        </authorList>
    </citation>
    <scope>NUCLEOTIDE SEQUENCE [LARGE SCALE GENOMIC DNA]</scope>
    <source>
        <strain evidence="7 8">ACRQZ</strain>
    </source>
</reference>